<evidence type="ECO:0000256" key="1">
    <source>
        <dbReference type="ARBA" id="ARBA00022884"/>
    </source>
</evidence>
<sequence>VSASNARPMGIVGQINFNAESQSVNSGRPEEISTIFVVGFPDDMQEREFQNMFTFSSGFEAVILKIPNKEYTAYGSFSGTTSTAPSGLSLDEPSHFKVGRGLDGQPPRKEGIIGFAKFRTRQEALEARDLLQGRCIDIEKGAILKAKMAKKNLYTKRGIG</sequence>
<dbReference type="Gene3D" id="3.30.70.330">
    <property type="match status" value="1"/>
</dbReference>
<dbReference type="InterPro" id="IPR012677">
    <property type="entry name" value="Nucleotide-bd_a/b_plait_sf"/>
</dbReference>
<dbReference type="AlphaFoldDB" id="A0A9P7EWM9"/>
<name>A0A9P7EWM9_9AGAM</name>
<dbReference type="EMBL" id="JABBWM010000076">
    <property type="protein sequence ID" value="KAG2095087.1"/>
    <property type="molecule type" value="Genomic_DNA"/>
</dbReference>
<keyword evidence="1" id="KW-0694">RNA-binding</keyword>
<keyword evidence="3" id="KW-1185">Reference proteome</keyword>
<proteinExistence type="predicted"/>
<dbReference type="InterPro" id="IPR035979">
    <property type="entry name" value="RBD_domain_sf"/>
</dbReference>
<dbReference type="GO" id="GO:0003723">
    <property type="term" value="F:RNA binding"/>
    <property type="evidence" value="ECO:0007669"/>
    <property type="project" value="UniProtKB-KW"/>
</dbReference>
<organism evidence="2 3">
    <name type="scientific">Suillus discolor</name>
    <dbReference type="NCBI Taxonomy" id="1912936"/>
    <lineage>
        <taxon>Eukaryota</taxon>
        <taxon>Fungi</taxon>
        <taxon>Dikarya</taxon>
        <taxon>Basidiomycota</taxon>
        <taxon>Agaricomycotina</taxon>
        <taxon>Agaricomycetes</taxon>
        <taxon>Agaricomycetidae</taxon>
        <taxon>Boletales</taxon>
        <taxon>Suillineae</taxon>
        <taxon>Suillaceae</taxon>
        <taxon>Suillus</taxon>
    </lineage>
</organism>
<gene>
    <name evidence="2" type="ORF">F5147DRAFT_524153</name>
</gene>
<feature type="non-terminal residue" evidence="2">
    <location>
        <position position="1"/>
    </location>
</feature>
<protein>
    <recommendedName>
        <fullName evidence="4">RRM domain-containing protein</fullName>
    </recommendedName>
</protein>
<evidence type="ECO:0008006" key="4">
    <source>
        <dbReference type="Google" id="ProtNLM"/>
    </source>
</evidence>
<dbReference type="OrthoDB" id="431169at2759"/>
<accession>A0A9P7EWM9</accession>
<reference evidence="2" key="1">
    <citation type="journal article" date="2020" name="New Phytol.">
        <title>Comparative genomics reveals dynamic genome evolution in host specialist ectomycorrhizal fungi.</title>
        <authorList>
            <person name="Lofgren L.A."/>
            <person name="Nguyen N.H."/>
            <person name="Vilgalys R."/>
            <person name="Ruytinx J."/>
            <person name="Liao H.L."/>
            <person name="Branco S."/>
            <person name="Kuo A."/>
            <person name="LaButti K."/>
            <person name="Lipzen A."/>
            <person name="Andreopoulos W."/>
            <person name="Pangilinan J."/>
            <person name="Riley R."/>
            <person name="Hundley H."/>
            <person name="Na H."/>
            <person name="Barry K."/>
            <person name="Grigoriev I.V."/>
            <person name="Stajich J.E."/>
            <person name="Kennedy P.G."/>
        </authorList>
    </citation>
    <scope>NUCLEOTIDE SEQUENCE</scope>
    <source>
        <strain evidence="2">FC423</strain>
    </source>
</reference>
<evidence type="ECO:0000313" key="2">
    <source>
        <dbReference type="EMBL" id="KAG2095087.1"/>
    </source>
</evidence>
<comment type="caution">
    <text evidence="2">The sequence shown here is derived from an EMBL/GenBank/DDBJ whole genome shotgun (WGS) entry which is preliminary data.</text>
</comment>
<dbReference type="GeneID" id="64692219"/>
<feature type="non-terminal residue" evidence="2">
    <location>
        <position position="160"/>
    </location>
</feature>
<dbReference type="Proteomes" id="UP000823399">
    <property type="component" value="Unassembled WGS sequence"/>
</dbReference>
<dbReference type="SUPFAM" id="SSF54928">
    <property type="entry name" value="RNA-binding domain, RBD"/>
    <property type="match status" value="1"/>
</dbReference>
<evidence type="ECO:0000313" key="3">
    <source>
        <dbReference type="Proteomes" id="UP000823399"/>
    </source>
</evidence>
<dbReference type="PANTHER" id="PTHR10501">
    <property type="entry name" value="U1 SMALL NUCLEAR RIBONUCLEOPROTEIN A/U2 SMALL NUCLEAR RIBONUCLEOPROTEIN B"/>
    <property type="match status" value="1"/>
</dbReference>
<dbReference type="RefSeq" id="XP_041287705.1">
    <property type="nucleotide sequence ID" value="XM_041429960.1"/>
</dbReference>